<name>A0A5C4WA69_9ACTN</name>
<organism evidence="12 13">
    <name type="scientific">Nocardioides albidus</name>
    <dbReference type="NCBI Taxonomy" id="1517589"/>
    <lineage>
        <taxon>Bacteria</taxon>
        <taxon>Bacillati</taxon>
        <taxon>Actinomycetota</taxon>
        <taxon>Actinomycetes</taxon>
        <taxon>Propionibacteriales</taxon>
        <taxon>Nocardioidaceae</taxon>
        <taxon>Nocardioides</taxon>
    </lineage>
</organism>
<comment type="function">
    <text evidence="2">Purine nucleoside enzyme that catalyzes the phosphorolysis of adenosine and inosine nucleosides, yielding D-ribose 1-phosphate and the respective free bases, adenine and hypoxanthine. Also catalyzes the phosphorolysis of S-methyl-5'-thioadenosine into adenine and S-methyl-5-thio-alpha-D-ribose 1-phosphate. Also has adenosine deaminase activity.</text>
</comment>
<dbReference type="InterPro" id="IPR003730">
    <property type="entry name" value="Cu_polyphenol_OxRdtase"/>
</dbReference>
<dbReference type="AlphaFoldDB" id="A0A5C4WA69"/>
<dbReference type="OrthoDB" id="4279at2"/>
<evidence type="ECO:0000256" key="3">
    <source>
        <dbReference type="ARBA" id="ARBA00007353"/>
    </source>
</evidence>
<reference evidence="12 13" key="1">
    <citation type="journal article" date="2016" name="Int. J. Syst. Evol. Microbiol.">
        <title>Nocardioides albidus sp. nov., an actinobacterium isolated from garden soil.</title>
        <authorList>
            <person name="Singh H."/>
            <person name="Du J."/>
            <person name="Trinh H."/>
            <person name="Won K."/>
            <person name="Yang J.E."/>
            <person name="Yin C."/>
            <person name="Kook M."/>
            <person name="Yi T.H."/>
        </authorList>
    </citation>
    <scope>NUCLEOTIDE SEQUENCE [LARGE SCALE GENOMIC DNA]</scope>
    <source>
        <strain evidence="12 13">CCTCC AB 2015297</strain>
    </source>
</reference>
<evidence type="ECO:0000256" key="7">
    <source>
        <dbReference type="ARBA" id="ARBA00022833"/>
    </source>
</evidence>
<gene>
    <name evidence="12" type="ORF">FHP29_04855</name>
</gene>
<evidence type="ECO:0000256" key="2">
    <source>
        <dbReference type="ARBA" id="ARBA00003215"/>
    </source>
</evidence>
<dbReference type="Proteomes" id="UP000313231">
    <property type="component" value="Unassembled WGS sequence"/>
</dbReference>
<dbReference type="GO" id="GO:0016787">
    <property type="term" value="F:hydrolase activity"/>
    <property type="evidence" value="ECO:0007669"/>
    <property type="project" value="UniProtKB-KW"/>
</dbReference>
<evidence type="ECO:0000256" key="5">
    <source>
        <dbReference type="ARBA" id="ARBA00022723"/>
    </source>
</evidence>
<evidence type="ECO:0000256" key="10">
    <source>
        <dbReference type="ARBA" id="ARBA00048968"/>
    </source>
</evidence>
<keyword evidence="7" id="KW-0862">Zinc</keyword>
<dbReference type="Gene3D" id="3.60.140.10">
    <property type="entry name" value="CNF1/YfiH-like putative cysteine hydrolases"/>
    <property type="match status" value="1"/>
</dbReference>
<dbReference type="GO" id="GO:0005507">
    <property type="term" value="F:copper ion binding"/>
    <property type="evidence" value="ECO:0007669"/>
    <property type="project" value="TreeGrafter"/>
</dbReference>
<comment type="caution">
    <text evidence="12">The sequence shown here is derived from an EMBL/GenBank/DDBJ whole genome shotgun (WGS) entry which is preliminary data.</text>
</comment>
<protein>
    <submittedName>
        <fullName evidence="12">Polyphenol oxidase family protein</fullName>
    </submittedName>
</protein>
<proteinExistence type="inferred from homology"/>
<comment type="similarity">
    <text evidence="3">Belongs to the purine nucleoside phosphorylase YfiH/LACC1 family.</text>
</comment>
<dbReference type="SUPFAM" id="SSF64438">
    <property type="entry name" value="CNF1/YfiH-like putative cysteine hydrolases"/>
    <property type="match status" value="1"/>
</dbReference>
<evidence type="ECO:0000313" key="12">
    <source>
        <dbReference type="EMBL" id="TNM45140.1"/>
    </source>
</evidence>
<evidence type="ECO:0000256" key="6">
    <source>
        <dbReference type="ARBA" id="ARBA00022801"/>
    </source>
</evidence>
<comment type="catalytic activity">
    <reaction evidence="9">
        <text>adenosine + H2O + H(+) = inosine + NH4(+)</text>
        <dbReference type="Rhea" id="RHEA:24408"/>
        <dbReference type="ChEBI" id="CHEBI:15377"/>
        <dbReference type="ChEBI" id="CHEBI:15378"/>
        <dbReference type="ChEBI" id="CHEBI:16335"/>
        <dbReference type="ChEBI" id="CHEBI:17596"/>
        <dbReference type="ChEBI" id="CHEBI:28938"/>
        <dbReference type="EC" id="3.5.4.4"/>
    </reaction>
    <physiologicalReaction direction="left-to-right" evidence="9">
        <dbReference type="Rhea" id="RHEA:24409"/>
    </physiologicalReaction>
</comment>
<evidence type="ECO:0000313" key="13">
    <source>
        <dbReference type="Proteomes" id="UP000313231"/>
    </source>
</evidence>
<dbReference type="CDD" id="cd16833">
    <property type="entry name" value="YfiH"/>
    <property type="match status" value="1"/>
</dbReference>
<evidence type="ECO:0000256" key="1">
    <source>
        <dbReference type="ARBA" id="ARBA00000553"/>
    </source>
</evidence>
<accession>A0A5C4WA69</accession>
<dbReference type="PANTHER" id="PTHR30616:SF2">
    <property type="entry name" value="PURINE NUCLEOSIDE PHOSPHORYLASE LACC1"/>
    <property type="match status" value="1"/>
</dbReference>
<keyword evidence="5" id="KW-0479">Metal-binding</keyword>
<evidence type="ECO:0000256" key="11">
    <source>
        <dbReference type="ARBA" id="ARBA00049893"/>
    </source>
</evidence>
<dbReference type="InterPro" id="IPR038371">
    <property type="entry name" value="Cu_polyphenol_OxRdtase_sf"/>
</dbReference>
<sequence length="228" mass="23546">MFAFRETTLDPDRASGCRVEVAFTDASVDLADGAGFAPALAGIAETLGVSVAWARQVHGAEVATVGRADDPAPRADGLVTAERGVALMVRVADCVPVVIADPAAGVVGVAHAGRRGVELGIVPRTVDRMRDLGATRLEAWVGPHICGRCYEVPAALREEVAARVPATYAETSWGTPALDLGAGVGAQLAAAGVTVTTMPGCTLEDRTYHSYRRDGAAAGRFAGLVWLP</sequence>
<dbReference type="Pfam" id="PF02578">
    <property type="entry name" value="Cu-oxidase_4"/>
    <property type="match status" value="1"/>
</dbReference>
<evidence type="ECO:0000256" key="4">
    <source>
        <dbReference type="ARBA" id="ARBA00022679"/>
    </source>
</evidence>
<comment type="catalytic activity">
    <reaction evidence="1">
        <text>inosine + phosphate = alpha-D-ribose 1-phosphate + hypoxanthine</text>
        <dbReference type="Rhea" id="RHEA:27646"/>
        <dbReference type="ChEBI" id="CHEBI:17368"/>
        <dbReference type="ChEBI" id="CHEBI:17596"/>
        <dbReference type="ChEBI" id="CHEBI:43474"/>
        <dbReference type="ChEBI" id="CHEBI:57720"/>
        <dbReference type="EC" id="2.4.2.1"/>
    </reaction>
    <physiologicalReaction direction="left-to-right" evidence="1">
        <dbReference type="Rhea" id="RHEA:27647"/>
    </physiologicalReaction>
</comment>
<dbReference type="PANTHER" id="PTHR30616">
    <property type="entry name" value="UNCHARACTERIZED PROTEIN YFIH"/>
    <property type="match status" value="1"/>
</dbReference>
<dbReference type="GO" id="GO:0017061">
    <property type="term" value="F:S-methyl-5-thioadenosine phosphorylase activity"/>
    <property type="evidence" value="ECO:0007669"/>
    <property type="project" value="UniProtKB-EC"/>
</dbReference>
<evidence type="ECO:0000256" key="8">
    <source>
        <dbReference type="ARBA" id="ARBA00023008"/>
    </source>
</evidence>
<dbReference type="EMBL" id="VDMP01000017">
    <property type="protein sequence ID" value="TNM45140.1"/>
    <property type="molecule type" value="Genomic_DNA"/>
</dbReference>
<comment type="catalytic activity">
    <reaction evidence="11">
        <text>S-methyl-5'-thioadenosine + phosphate = 5-(methylsulfanyl)-alpha-D-ribose 1-phosphate + adenine</text>
        <dbReference type="Rhea" id="RHEA:11852"/>
        <dbReference type="ChEBI" id="CHEBI:16708"/>
        <dbReference type="ChEBI" id="CHEBI:17509"/>
        <dbReference type="ChEBI" id="CHEBI:43474"/>
        <dbReference type="ChEBI" id="CHEBI:58533"/>
        <dbReference type="EC" id="2.4.2.28"/>
    </reaction>
    <physiologicalReaction direction="left-to-right" evidence="11">
        <dbReference type="Rhea" id="RHEA:11853"/>
    </physiologicalReaction>
</comment>
<keyword evidence="4" id="KW-0808">Transferase</keyword>
<evidence type="ECO:0000256" key="9">
    <source>
        <dbReference type="ARBA" id="ARBA00047989"/>
    </source>
</evidence>
<dbReference type="InterPro" id="IPR011324">
    <property type="entry name" value="Cytotoxic_necrot_fac-like_cat"/>
</dbReference>
<comment type="catalytic activity">
    <reaction evidence="10">
        <text>adenosine + phosphate = alpha-D-ribose 1-phosphate + adenine</text>
        <dbReference type="Rhea" id="RHEA:27642"/>
        <dbReference type="ChEBI" id="CHEBI:16335"/>
        <dbReference type="ChEBI" id="CHEBI:16708"/>
        <dbReference type="ChEBI" id="CHEBI:43474"/>
        <dbReference type="ChEBI" id="CHEBI:57720"/>
        <dbReference type="EC" id="2.4.2.1"/>
    </reaction>
    <physiologicalReaction direction="left-to-right" evidence="10">
        <dbReference type="Rhea" id="RHEA:27643"/>
    </physiologicalReaction>
</comment>
<keyword evidence="8" id="KW-0186">Copper</keyword>
<keyword evidence="6" id="KW-0378">Hydrolase</keyword>
<keyword evidence="13" id="KW-1185">Reference proteome</keyword>